<sequence length="46" mass="5271">MPFLGSVYQIFGLYPELYYGMISAELQEEAQKEHLENSSAEAEVEE</sequence>
<accession>A0A0G3E3V4</accession>
<organism evidence="1 2">
    <name type="scientific">Bacillus thuringiensis</name>
    <dbReference type="NCBI Taxonomy" id="1428"/>
    <lineage>
        <taxon>Bacteria</taxon>
        <taxon>Bacillati</taxon>
        <taxon>Bacillota</taxon>
        <taxon>Bacilli</taxon>
        <taxon>Bacillales</taxon>
        <taxon>Bacillaceae</taxon>
        <taxon>Bacillus</taxon>
        <taxon>Bacillus cereus group</taxon>
    </lineage>
</organism>
<dbReference type="RefSeq" id="WP_001116193.1">
    <property type="nucleotide sequence ID" value="NZ_CAKJXA010000008.1"/>
</dbReference>
<dbReference type="GeneID" id="67467793"/>
<dbReference type="Proteomes" id="UP000194143">
    <property type="component" value="Chromosome"/>
</dbReference>
<keyword evidence="2" id="KW-1185">Reference proteome</keyword>
<proteinExistence type="predicted"/>
<evidence type="ECO:0000313" key="2">
    <source>
        <dbReference type="Proteomes" id="UP000194143"/>
    </source>
</evidence>
<reference evidence="1 2" key="1">
    <citation type="submission" date="2017-04" db="EMBL/GenBank/DDBJ databases">
        <title>Complete Genome Sequence of Bacillus thuringiensis type Strain ATCC 10792.</title>
        <authorList>
            <person name="Oh D.-H."/>
            <person name="Park B.-J."/>
            <person name="Shuai W."/>
            <person name="Chelliah R."/>
        </authorList>
    </citation>
    <scope>NUCLEOTIDE SEQUENCE [LARGE SCALE GENOMIC DNA]</scope>
    <source>
        <strain evidence="1 2">ATCC 10792</strain>
    </source>
</reference>
<name>A0A0G3E3V4_BACTU</name>
<protein>
    <submittedName>
        <fullName evidence="1">Phosphonate ABC transporter permease</fullName>
    </submittedName>
</protein>
<dbReference type="AlphaFoldDB" id="A0A0G3E3V4"/>
<evidence type="ECO:0000313" key="1">
    <source>
        <dbReference type="EMBL" id="ARP58850.1"/>
    </source>
</evidence>
<gene>
    <name evidence="1" type="ORF">CAB88_18035</name>
</gene>
<dbReference type="EMBL" id="CP021061">
    <property type="protein sequence ID" value="ARP58850.1"/>
    <property type="molecule type" value="Genomic_DNA"/>
</dbReference>